<dbReference type="KEGG" id="bmor:692853"/>
<comment type="catalytic activity">
    <reaction evidence="13">
        <text>L-threonine + hydrogencarbonate + ATP = L-threonylcarbamoyladenylate + diphosphate + H2O</text>
        <dbReference type="Rhea" id="RHEA:36407"/>
        <dbReference type="ChEBI" id="CHEBI:15377"/>
        <dbReference type="ChEBI" id="CHEBI:17544"/>
        <dbReference type="ChEBI" id="CHEBI:30616"/>
        <dbReference type="ChEBI" id="CHEBI:33019"/>
        <dbReference type="ChEBI" id="CHEBI:57926"/>
        <dbReference type="ChEBI" id="CHEBI:73682"/>
        <dbReference type="EC" id="2.7.7.87"/>
    </reaction>
</comment>
<sequence length="274" mass="30389">MCSQLERLNSLRLLTSMKLLKLGLYPSYIRRNKCQSLMMRNTMTSVISCVDFTASLRAAECLAKGQVIAVPTDTIYGLACSANCPLAIKKLYSIKGREAVKPVAICVTSVADLRKWGEASHISDKLLDSLLPGPVTVVLQKTKHLDNPFLNPSTTKIGIRIPKHDFMNTVTKIFDMPVALTSANFSNEPSTLSIKEFEHLYPHLAAIFDGGLLSQGLEQNRTGSTVIDLSKNGLYKIIRKGISYDNVIKVVERYGLKKNNESENSLEINQQLQK</sequence>
<gene>
    <name evidence="18" type="primary">692853</name>
</gene>
<dbReference type="Proteomes" id="UP000005204">
    <property type="component" value="Unassembled WGS sequence"/>
</dbReference>
<accession>Q2F638</accession>
<dbReference type="NCBIfam" id="TIGR00057">
    <property type="entry name" value="L-threonylcarbamoyladenylate synthase"/>
    <property type="match status" value="1"/>
</dbReference>
<dbReference type="EMBL" id="DQ311234">
    <property type="protein sequence ID" value="ABD36179.1"/>
    <property type="molecule type" value="mRNA"/>
</dbReference>
<dbReference type="Gene3D" id="3.90.870.10">
    <property type="entry name" value="DHBP synthase"/>
    <property type="match status" value="1"/>
</dbReference>
<protein>
    <recommendedName>
        <fullName evidence="6">Threonylcarbamoyl-AMP synthase</fullName>
        <ecNumber evidence="5">2.7.7.87</ecNumber>
    </recommendedName>
</protein>
<dbReference type="PROSITE" id="PS51163">
    <property type="entry name" value="YRDC"/>
    <property type="match status" value="1"/>
</dbReference>
<dbReference type="Pfam" id="PF01300">
    <property type="entry name" value="Sua5_yciO_yrdC"/>
    <property type="match status" value="1"/>
</dbReference>
<keyword evidence="11" id="KW-0496">Mitochondrion</keyword>
<dbReference type="EnsemblMetazoa" id="NM_001046698.1">
    <property type="protein sequence ID" value="NP_001040163.1"/>
    <property type="gene ID" value="LOC692853"/>
</dbReference>
<dbReference type="PANTHER" id="PTHR17490:SF10">
    <property type="entry name" value="THREONYLCARBAMOYL-AMP SYNTHASE"/>
    <property type="match status" value="1"/>
</dbReference>
<dbReference type="OrthoDB" id="3648309at2759"/>
<keyword evidence="10" id="KW-0809">Transit peptide</keyword>
<comment type="subunit">
    <text evidence="15">Interacts with RSC1A1.</text>
</comment>
<dbReference type="SUPFAM" id="SSF55821">
    <property type="entry name" value="YrdC/RibB"/>
    <property type="match status" value="1"/>
</dbReference>
<comment type="similarity">
    <text evidence="4">Belongs to the SUA5 family.</text>
</comment>
<reference evidence="19" key="2">
    <citation type="journal article" date="2008" name="Insect Biochem. Mol. Biol.">
        <title>The genome of a lepidopteran model insect, the silkworm Bombyx mori.</title>
        <authorList>
            <consortium name="International Silkworm Genome Consortium"/>
        </authorList>
    </citation>
    <scope>NUCLEOTIDE SEQUENCE [LARGE SCALE GENOMIC DNA]</scope>
    <source>
        <strain evidence="19">p50T</strain>
    </source>
</reference>
<organism evidence="17">
    <name type="scientific">Bombyx mori</name>
    <name type="common">Silk moth</name>
    <dbReference type="NCBI Taxonomy" id="7091"/>
    <lineage>
        <taxon>Eukaryota</taxon>
        <taxon>Metazoa</taxon>
        <taxon>Ecdysozoa</taxon>
        <taxon>Arthropoda</taxon>
        <taxon>Hexapoda</taxon>
        <taxon>Insecta</taxon>
        <taxon>Pterygota</taxon>
        <taxon>Neoptera</taxon>
        <taxon>Endopterygota</taxon>
        <taxon>Lepidoptera</taxon>
        <taxon>Glossata</taxon>
        <taxon>Ditrysia</taxon>
        <taxon>Bombycoidea</taxon>
        <taxon>Bombycidae</taxon>
        <taxon>Bombycinae</taxon>
        <taxon>Bombyx</taxon>
    </lineage>
</organism>
<evidence type="ECO:0000256" key="5">
    <source>
        <dbReference type="ARBA" id="ARBA00012584"/>
    </source>
</evidence>
<evidence type="ECO:0000256" key="9">
    <source>
        <dbReference type="ARBA" id="ARBA00022679"/>
    </source>
</evidence>
<evidence type="ECO:0000256" key="2">
    <source>
        <dbReference type="ARBA" id="ARBA00004202"/>
    </source>
</evidence>
<evidence type="ECO:0000256" key="1">
    <source>
        <dbReference type="ARBA" id="ARBA00004173"/>
    </source>
</evidence>
<evidence type="ECO:0000256" key="15">
    <source>
        <dbReference type="ARBA" id="ARBA00063146"/>
    </source>
</evidence>
<comment type="function">
    <text evidence="14">Cytoplasmic and mitochondrial threonylcarbamoyl-AMP synthase required for the formation of a threonylcarbamoyl group on adenosine at position 37 (t(6)A37) in tRNAs that read codons beginning with adenine. Catalyzes the conversion of L-threonine, HCO(3)(-)/CO(2) and ATP to give threonylcarbamoyl-AMP (TC-AMP) as the acyladenylate intermediate, with the release of diphosphate. Participates in t(6)A37 formation in cytoplasmic and mitochondrial tRNAs. May regulate the activity of some transporters.</text>
</comment>
<evidence type="ECO:0000313" key="17">
    <source>
        <dbReference type="EMBL" id="ABD36179.1"/>
    </source>
</evidence>
<feature type="domain" description="YrdC-like" evidence="16">
    <location>
        <begin position="52"/>
        <end position="243"/>
    </location>
</feature>
<evidence type="ECO:0000256" key="10">
    <source>
        <dbReference type="ARBA" id="ARBA00022946"/>
    </source>
</evidence>
<reference evidence="17" key="1">
    <citation type="submission" date="2005-11" db="EMBL/GenBank/DDBJ databases">
        <title>Blast silkworm EST database for functional genes.</title>
        <authorList>
            <person name="Niu B.L."/>
            <person name="Meng Z.Q."/>
            <person name="Weng H.B."/>
            <person name="Shen W.F."/>
            <person name="He L.H."/>
            <person name="Zheng K.F."/>
            <person name="Ye S.T."/>
            <person name="Lin T.B."/>
            <person name="Chen J.E."/>
        </authorList>
    </citation>
    <scope>NUCLEOTIDE SEQUENCE</scope>
</reference>
<dbReference type="GO" id="GO:0005886">
    <property type="term" value="C:plasma membrane"/>
    <property type="evidence" value="ECO:0007669"/>
    <property type="project" value="UniProtKB-SubCell"/>
</dbReference>
<evidence type="ECO:0000313" key="18">
    <source>
        <dbReference type="EnsemblMetazoa" id="NP_001040163.1"/>
    </source>
</evidence>
<dbReference type="EnsemblMetazoa" id="XM_012692619.2">
    <property type="protein sequence ID" value="XP_012548073.1"/>
    <property type="gene ID" value="LOC692853"/>
</dbReference>
<proteinExistence type="evidence at transcript level"/>
<evidence type="ECO:0000256" key="12">
    <source>
        <dbReference type="ARBA" id="ARBA00023136"/>
    </source>
</evidence>
<dbReference type="GO" id="GO:0006450">
    <property type="term" value="P:regulation of translational fidelity"/>
    <property type="evidence" value="ECO:0007669"/>
    <property type="project" value="TreeGrafter"/>
</dbReference>
<dbReference type="GO" id="GO:0003725">
    <property type="term" value="F:double-stranded RNA binding"/>
    <property type="evidence" value="ECO:0007669"/>
    <property type="project" value="InterPro"/>
</dbReference>
<evidence type="ECO:0000259" key="16">
    <source>
        <dbReference type="PROSITE" id="PS51163"/>
    </source>
</evidence>
<evidence type="ECO:0000256" key="14">
    <source>
        <dbReference type="ARBA" id="ARBA00058524"/>
    </source>
</evidence>
<dbReference type="GO" id="GO:0061710">
    <property type="term" value="F:L-threonylcarbamoyladenylate synthase"/>
    <property type="evidence" value="ECO:0007669"/>
    <property type="project" value="UniProtKB-EC"/>
</dbReference>
<dbReference type="FunFam" id="3.90.870.10:FF:000007">
    <property type="entry name" value="YrdC N6-threonylcarbamoyltransferase domain containing"/>
    <property type="match status" value="1"/>
</dbReference>
<keyword evidence="7" id="KW-1003">Cell membrane</keyword>
<dbReference type="InterPro" id="IPR017945">
    <property type="entry name" value="DHBP_synth_RibB-like_a/b_dom"/>
</dbReference>
<reference evidence="18" key="3">
    <citation type="submission" date="2022-06" db="UniProtKB">
        <authorList>
            <consortium name="EnsemblMetazoa"/>
        </authorList>
    </citation>
    <scope>IDENTIFICATION</scope>
    <source>
        <strain evidence="18">p50T (Dazao)</strain>
    </source>
</reference>
<dbReference type="EC" id="2.7.7.87" evidence="5"/>
<evidence type="ECO:0000256" key="6">
    <source>
        <dbReference type="ARBA" id="ARBA00015492"/>
    </source>
</evidence>
<dbReference type="AlphaFoldDB" id="Q2F638"/>
<keyword evidence="19" id="KW-1185">Reference proteome</keyword>
<dbReference type="InterPro" id="IPR006070">
    <property type="entry name" value="Sua5-like_dom"/>
</dbReference>
<evidence type="ECO:0000256" key="13">
    <source>
        <dbReference type="ARBA" id="ARBA00048366"/>
    </source>
</evidence>
<comment type="subcellular location">
    <subcellularLocation>
        <location evidence="2">Cell membrane</location>
        <topology evidence="2">Peripheral membrane protein</topology>
    </subcellularLocation>
    <subcellularLocation>
        <location evidence="3">Cytoplasm</location>
    </subcellularLocation>
    <subcellularLocation>
        <location evidence="1">Mitochondrion</location>
    </subcellularLocation>
</comment>
<keyword evidence="9" id="KW-0808">Transferase</keyword>
<evidence type="ECO:0000256" key="8">
    <source>
        <dbReference type="ARBA" id="ARBA00022490"/>
    </source>
</evidence>
<evidence type="ECO:0000256" key="7">
    <source>
        <dbReference type="ARBA" id="ARBA00022475"/>
    </source>
</evidence>
<dbReference type="GO" id="GO:0000049">
    <property type="term" value="F:tRNA binding"/>
    <property type="evidence" value="ECO:0007669"/>
    <property type="project" value="TreeGrafter"/>
</dbReference>
<dbReference type="PANTHER" id="PTHR17490">
    <property type="entry name" value="SUA5"/>
    <property type="match status" value="1"/>
</dbReference>
<evidence type="ECO:0000256" key="3">
    <source>
        <dbReference type="ARBA" id="ARBA00004496"/>
    </source>
</evidence>
<evidence type="ECO:0000256" key="4">
    <source>
        <dbReference type="ARBA" id="ARBA00007663"/>
    </source>
</evidence>
<evidence type="ECO:0000256" key="11">
    <source>
        <dbReference type="ARBA" id="ARBA00023128"/>
    </source>
</evidence>
<dbReference type="GO" id="GO:0005739">
    <property type="term" value="C:mitochondrion"/>
    <property type="evidence" value="ECO:0007669"/>
    <property type="project" value="UniProtKB-SubCell"/>
</dbReference>
<evidence type="ECO:0000313" key="19">
    <source>
        <dbReference type="Proteomes" id="UP000005204"/>
    </source>
</evidence>
<name>Q2F638_BOMMO</name>
<dbReference type="InterPro" id="IPR050156">
    <property type="entry name" value="TC-AMP_synthase_SUA5"/>
</dbReference>
<keyword evidence="8" id="KW-0963">Cytoplasm</keyword>
<keyword evidence="12" id="KW-0472">Membrane</keyword>